<dbReference type="AlphaFoldDB" id="A0A5B7DT73"/>
<proteinExistence type="predicted"/>
<protein>
    <submittedName>
        <fullName evidence="2">Uncharacterized protein</fullName>
    </submittedName>
</protein>
<organism evidence="2 3">
    <name type="scientific">Portunus trituberculatus</name>
    <name type="common">Swimming crab</name>
    <name type="synonym">Neptunus trituberculatus</name>
    <dbReference type="NCBI Taxonomy" id="210409"/>
    <lineage>
        <taxon>Eukaryota</taxon>
        <taxon>Metazoa</taxon>
        <taxon>Ecdysozoa</taxon>
        <taxon>Arthropoda</taxon>
        <taxon>Crustacea</taxon>
        <taxon>Multicrustacea</taxon>
        <taxon>Malacostraca</taxon>
        <taxon>Eumalacostraca</taxon>
        <taxon>Eucarida</taxon>
        <taxon>Decapoda</taxon>
        <taxon>Pleocyemata</taxon>
        <taxon>Brachyura</taxon>
        <taxon>Eubrachyura</taxon>
        <taxon>Portunoidea</taxon>
        <taxon>Portunidae</taxon>
        <taxon>Portuninae</taxon>
        <taxon>Portunus</taxon>
    </lineage>
</organism>
<accession>A0A5B7DT73</accession>
<sequence>MVRGHRHQAPPSDPQAYELRCGSLNHVGDTGSGCVRGGALSWATPPTPMSDVSSQESSSETRTHF</sequence>
<evidence type="ECO:0000313" key="2">
    <source>
        <dbReference type="EMBL" id="MPC24156.1"/>
    </source>
</evidence>
<evidence type="ECO:0000256" key="1">
    <source>
        <dbReference type="SAM" id="MobiDB-lite"/>
    </source>
</evidence>
<dbReference type="EMBL" id="VSRR010001294">
    <property type="protein sequence ID" value="MPC24156.1"/>
    <property type="molecule type" value="Genomic_DNA"/>
</dbReference>
<keyword evidence="3" id="KW-1185">Reference proteome</keyword>
<gene>
    <name evidence="2" type="ORF">E2C01_017232</name>
</gene>
<evidence type="ECO:0000313" key="3">
    <source>
        <dbReference type="Proteomes" id="UP000324222"/>
    </source>
</evidence>
<name>A0A5B7DT73_PORTR</name>
<dbReference type="Proteomes" id="UP000324222">
    <property type="component" value="Unassembled WGS sequence"/>
</dbReference>
<reference evidence="2 3" key="1">
    <citation type="submission" date="2019-05" db="EMBL/GenBank/DDBJ databases">
        <title>Another draft genome of Portunus trituberculatus and its Hox gene families provides insights of decapod evolution.</title>
        <authorList>
            <person name="Jeong J.-H."/>
            <person name="Song I."/>
            <person name="Kim S."/>
            <person name="Choi T."/>
            <person name="Kim D."/>
            <person name="Ryu S."/>
            <person name="Kim W."/>
        </authorList>
    </citation>
    <scope>NUCLEOTIDE SEQUENCE [LARGE SCALE GENOMIC DNA]</scope>
    <source>
        <tissue evidence="2">Muscle</tissue>
    </source>
</reference>
<feature type="region of interest" description="Disordered" evidence="1">
    <location>
        <begin position="38"/>
        <end position="65"/>
    </location>
</feature>
<comment type="caution">
    <text evidence="2">The sequence shown here is derived from an EMBL/GenBank/DDBJ whole genome shotgun (WGS) entry which is preliminary data.</text>
</comment>